<evidence type="ECO:0000256" key="6">
    <source>
        <dbReference type="ARBA" id="ARBA00023136"/>
    </source>
</evidence>
<feature type="transmembrane region" description="Helical" evidence="8">
    <location>
        <begin position="246"/>
        <end position="265"/>
    </location>
</feature>
<comment type="similarity">
    <text evidence="2 8">Belongs to the ammonia transporter channel (TC 1.A.11.2) family.</text>
</comment>
<feature type="transmembrane region" description="Helical" evidence="8">
    <location>
        <begin position="298"/>
        <end position="318"/>
    </location>
</feature>
<keyword evidence="11" id="KW-1185">Reference proteome</keyword>
<dbReference type="SUPFAM" id="SSF111352">
    <property type="entry name" value="Ammonium transporter"/>
    <property type="match status" value="1"/>
</dbReference>
<feature type="transmembrane region" description="Helical" evidence="8">
    <location>
        <begin position="126"/>
        <end position="144"/>
    </location>
</feature>
<feature type="transmembrane region" description="Helical" evidence="8">
    <location>
        <begin position="100"/>
        <end position="119"/>
    </location>
</feature>
<evidence type="ECO:0000256" key="4">
    <source>
        <dbReference type="ARBA" id="ARBA00022692"/>
    </source>
</evidence>
<keyword evidence="6 8" id="KW-0472">Membrane</keyword>
<evidence type="ECO:0000256" key="1">
    <source>
        <dbReference type="ARBA" id="ARBA00004141"/>
    </source>
</evidence>
<organism evidence="10 11">
    <name type="scientific">Geochorda subterranea</name>
    <dbReference type="NCBI Taxonomy" id="3109564"/>
    <lineage>
        <taxon>Bacteria</taxon>
        <taxon>Bacillati</taxon>
        <taxon>Bacillota</taxon>
        <taxon>Limnochordia</taxon>
        <taxon>Limnochordales</taxon>
        <taxon>Geochordaceae</taxon>
        <taxon>Geochorda</taxon>
    </lineage>
</organism>
<dbReference type="Gene3D" id="1.10.3430.10">
    <property type="entry name" value="Ammonium transporter AmtB like domains"/>
    <property type="match status" value="1"/>
</dbReference>
<feature type="transmembrane region" description="Helical" evidence="8">
    <location>
        <begin position="58"/>
        <end position="80"/>
    </location>
</feature>
<evidence type="ECO:0000256" key="7">
    <source>
        <dbReference type="ARBA" id="ARBA00023177"/>
    </source>
</evidence>
<evidence type="ECO:0000256" key="8">
    <source>
        <dbReference type="RuleBase" id="RU362002"/>
    </source>
</evidence>
<gene>
    <name evidence="10" type="ORF">VLY81_12770</name>
</gene>
<accession>A0ABZ1BP83</accession>
<dbReference type="EMBL" id="CP141614">
    <property type="protein sequence ID" value="WRP14278.1"/>
    <property type="molecule type" value="Genomic_DNA"/>
</dbReference>
<evidence type="ECO:0000313" key="11">
    <source>
        <dbReference type="Proteomes" id="UP001333102"/>
    </source>
</evidence>
<sequence length="438" mass="44980">MTSESLARAIDTSWVLVAAFLVFFMQAGFAMVEAGFTRAKNAGNIVLKNLMDFSAGSVAYWLVGFALMYGASAAGLLGTSGFASPWSVTGLEWTGLPIEAFWMFQVVFAGTAATIVSGAMAERTRFASYLTFAFVISALIYPILGHWIWGGGWLARLAVPVKDFAGSTVVHSVGGWAALAGVLAVGARMGRFSQQGPRNGIEPAVAGHSLTLAALGVFILWFGWFGFNPGSTLGVTGDRAALAARVAVNTNLAAATGALAGLFLSKLHRGKFAVDAALNGTLAGLVAITAGAPYVSDIGALIIGVLGGATMYGATLLLEAWRVDDAVGAIPVHGVAGAVGTLAVGLFDLETGLLYGAGPAQLVSQLIAVVACFVWTFGVSWLAFAAIKAVMGLRVTPEEEAHGLDVHEHGVVAYPDFTAGHPVEPGAVTAPAMGASGR</sequence>
<reference evidence="11" key="1">
    <citation type="submission" date="2023-12" db="EMBL/GenBank/DDBJ databases">
        <title>Novel isolates from deep terrestrial aquifers shed light on the physiology and ecology of the class Limnochordia.</title>
        <authorList>
            <person name="Karnachuk O.V."/>
            <person name="Lukina A.P."/>
            <person name="Avakyan M.R."/>
            <person name="Kadnikov V."/>
            <person name="Begmatov S."/>
            <person name="Beletsky A.V."/>
            <person name="Mardanov A.V."/>
            <person name="Ravin N.V."/>
        </authorList>
    </citation>
    <scope>NUCLEOTIDE SEQUENCE [LARGE SCALE GENOMIC DNA]</scope>
    <source>
        <strain evidence="11">LN</strain>
    </source>
</reference>
<keyword evidence="4 8" id="KW-0812">Transmembrane</keyword>
<feature type="transmembrane region" description="Helical" evidence="8">
    <location>
        <begin position="12"/>
        <end position="37"/>
    </location>
</feature>
<feature type="transmembrane region" description="Helical" evidence="8">
    <location>
        <begin position="272"/>
        <end position="292"/>
    </location>
</feature>
<dbReference type="InterPro" id="IPR029020">
    <property type="entry name" value="Ammonium/urea_transptr"/>
</dbReference>
<dbReference type="NCBIfam" id="TIGR00836">
    <property type="entry name" value="amt"/>
    <property type="match status" value="1"/>
</dbReference>
<dbReference type="Pfam" id="PF00909">
    <property type="entry name" value="Ammonium_transp"/>
    <property type="match status" value="1"/>
</dbReference>
<dbReference type="InterPro" id="IPR024041">
    <property type="entry name" value="NH4_transpt_AmtB-like_dom"/>
</dbReference>
<proteinExistence type="inferred from homology"/>
<dbReference type="PANTHER" id="PTHR11730:SF6">
    <property type="entry name" value="AMMONIUM TRANSPORTER"/>
    <property type="match status" value="1"/>
</dbReference>
<feature type="domain" description="Ammonium transporter AmtB-like" evidence="9">
    <location>
        <begin position="14"/>
        <end position="414"/>
    </location>
</feature>
<keyword evidence="5 8" id="KW-1133">Transmembrane helix</keyword>
<protein>
    <recommendedName>
        <fullName evidence="8">Ammonium transporter</fullName>
    </recommendedName>
</protein>
<keyword evidence="3 8" id="KW-0813">Transport</keyword>
<feature type="transmembrane region" description="Helical" evidence="8">
    <location>
        <begin position="330"/>
        <end position="347"/>
    </location>
</feature>
<evidence type="ECO:0000256" key="3">
    <source>
        <dbReference type="ARBA" id="ARBA00022448"/>
    </source>
</evidence>
<dbReference type="InterPro" id="IPR001905">
    <property type="entry name" value="Ammonium_transpt"/>
</dbReference>
<evidence type="ECO:0000259" key="9">
    <source>
        <dbReference type="Pfam" id="PF00909"/>
    </source>
</evidence>
<comment type="subcellular location">
    <subcellularLocation>
        <location evidence="8">Cell membrane</location>
        <topology evidence="8">Multi-pass membrane protein</topology>
    </subcellularLocation>
    <subcellularLocation>
        <location evidence="1">Membrane</location>
        <topology evidence="1">Multi-pass membrane protein</topology>
    </subcellularLocation>
</comment>
<feature type="transmembrane region" description="Helical" evidence="8">
    <location>
        <begin position="205"/>
        <end position="226"/>
    </location>
</feature>
<dbReference type="Proteomes" id="UP001333102">
    <property type="component" value="Chromosome"/>
</dbReference>
<name>A0ABZ1BP83_9FIRM</name>
<evidence type="ECO:0000256" key="2">
    <source>
        <dbReference type="ARBA" id="ARBA00005887"/>
    </source>
</evidence>
<keyword evidence="7 8" id="KW-0924">Ammonia transport</keyword>
<dbReference type="RefSeq" id="WP_324668585.1">
    <property type="nucleotide sequence ID" value="NZ_CP141614.1"/>
</dbReference>
<feature type="transmembrane region" description="Helical" evidence="8">
    <location>
        <begin position="367"/>
        <end position="387"/>
    </location>
</feature>
<dbReference type="InterPro" id="IPR018047">
    <property type="entry name" value="Ammonium_transpt_CS"/>
</dbReference>
<dbReference type="PROSITE" id="PS01219">
    <property type="entry name" value="AMMONIUM_TRANSP"/>
    <property type="match status" value="1"/>
</dbReference>
<dbReference type="PANTHER" id="PTHR11730">
    <property type="entry name" value="AMMONIUM TRANSPORTER"/>
    <property type="match status" value="1"/>
</dbReference>
<evidence type="ECO:0000256" key="5">
    <source>
        <dbReference type="ARBA" id="ARBA00022989"/>
    </source>
</evidence>
<feature type="transmembrane region" description="Helical" evidence="8">
    <location>
        <begin position="164"/>
        <end position="185"/>
    </location>
</feature>
<evidence type="ECO:0000313" key="10">
    <source>
        <dbReference type="EMBL" id="WRP14278.1"/>
    </source>
</evidence>